<keyword evidence="4" id="KW-1185">Reference proteome</keyword>
<dbReference type="RefSeq" id="WP_311673995.1">
    <property type="nucleotide sequence ID" value="NZ_JAVREQ010000013.1"/>
</dbReference>
<organism evidence="3 4">
    <name type="scientific">Streptomyces hazeniae</name>
    <dbReference type="NCBI Taxonomy" id="3075538"/>
    <lineage>
        <taxon>Bacteria</taxon>
        <taxon>Bacillati</taxon>
        <taxon>Actinomycetota</taxon>
        <taxon>Actinomycetes</taxon>
        <taxon>Kitasatosporales</taxon>
        <taxon>Streptomycetaceae</taxon>
        <taxon>Streptomyces</taxon>
    </lineage>
</organism>
<evidence type="ECO:0000313" key="3">
    <source>
        <dbReference type="EMBL" id="MDT0380232.1"/>
    </source>
</evidence>
<protein>
    <submittedName>
        <fullName evidence="3">Uncharacterized protein</fullName>
    </submittedName>
</protein>
<comment type="caution">
    <text evidence="3">The sequence shown here is derived from an EMBL/GenBank/DDBJ whole genome shotgun (WGS) entry which is preliminary data.</text>
</comment>
<keyword evidence="2" id="KW-0812">Transmembrane</keyword>
<keyword evidence="2" id="KW-1133">Transmembrane helix</keyword>
<evidence type="ECO:0000313" key="4">
    <source>
        <dbReference type="Proteomes" id="UP001183414"/>
    </source>
</evidence>
<reference evidence="4" key="1">
    <citation type="submission" date="2023-07" db="EMBL/GenBank/DDBJ databases">
        <title>30 novel species of actinomycetes from the DSMZ collection.</title>
        <authorList>
            <person name="Nouioui I."/>
        </authorList>
    </citation>
    <scope>NUCLEOTIDE SEQUENCE [LARGE SCALE GENOMIC DNA]</scope>
    <source>
        <strain evidence="4">DSM 42041</strain>
    </source>
</reference>
<proteinExistence type="predicted"/>
<evidence type="ECO:0000256" key="1">
    <source>
        <dbReference type="SAM" id="MobiDB-lite"/>
    </source>
</evidence>
<dbReference type="Proteomes" id="UP001183414">
    <property type="component" value="Unassembled WGS sequence"/>
</dbReference>
<dbReference type="EMBL" id="JAVREQ010000013">
    <property type="protein sequence ID" value="MDT0380232.1"/>
    <property type="molecule type" value="Genomic_DNA"/>
</dbReference>
<keyword evidence="2" id="KW-0472">Membrane</keyword>
<feature type="compositionally biased region" description="Basic and acidic residues" evidence="1">
    <location>
        <begin position="60"/>
        <end position="76"/>
    </location>
</feature>
<feature type="region of interest" description="Disordered" evidence="1">
    <location>
        <begin position="60"/>
        <end position="98"/>
    </location>
</feature>
<accession>A0ABU2NTB9</accession>
<name>A0ABU2NTB9_9ACTN</name>
<sequence>MERKKDHTATAQVVGAAGTLQVWAAWGLQVAEPASALTLFVTGVLTWGGCVYFAVKASREASKSPFEAERERERKQARVPADVRGAAAASDPPRDRVP</sequence>
<evidence type="ECO:0000256" key="2">
    <source>
        <dbReference type="SAM" id="Phobius"/>
    </source>
</evidence>
<gene>
    <name evidence="3" type="ORF">RM572_15855</name>
</gene>
<feature type="transmembrane region" description="Helical" evidence="2">
    <location>
        <begin position="34"/>
        <end position="55"/>
    </location>
</feature>